<dbReference type="EMBL" id="CP053709">
    <property type="protein sequence ID" value="QKE92977.1"/>
    <property type="molecule type" value="Genomic_DNA"/>
</dbReference>
<protein>
    <submittedName>
        <fullName evidence="1">Uncharacterized protein</fullName>
    </submittedName>
</protein>
<keyword evidence="1" id="KW-0614">Plasmid</keyword>
<gene>
    <name evidence="1" type="ORF">HN018_22475</name>
</gene>
<dbReference type="Proteomes" id="UP000500767">
    <property type="component" value="Plasmid unnamed1"/>
</dbReference>
<sequence>MMPFGKHHGTSWPELPLDYLQWLVRQTEMDADVIYCGRREIERRQQAEP</sequence>
<geneLocation type="plasmid" evidence="1 2">
    <name>unnamed1</name>
</geneLocation>
<dbReference type="AlphaFoldDB" id="A0A6M8HXQ3"/>
<reference evidence="1 2" key="1">
    <citation type="journal article" date="2014" name="World J. Microbiol. Biotechnol.">
        <title>Biodiversity and physiological characteristics of Antarctic and Arctic lichens-associated bacteria.</title>
        <authorList>
            <person name="Lee Y.M."/>
            <person name="Kim E.H."/>
            <person name="Lee H.K."/>
            <person name="Hong S.G."/>
        </authorList>
    </citation>
    <scope>NUCLEOTIDE SEQUENCE [LARGE SCALE GENOMIC DNA]</scope>
    <source>
        <strain evidence="1 2">PAMC 26569</strain>
        <plasmid evidence="1">unnamed1</plasmid>
    </source>
</reference>
<organism evidence="1 2">
    <name type="scientific">Lichenicola cladoniae</name>
    <dbReference type="NCBI Taxonomy" id="1484109"/>
    <lineage>
        <taxon>Bacteria</taxon>
        <taxon>Pseudomonadati</taxon>
        <taxon>Pseudomonadota</taxon>
        <taxon>Alphaproteobacteria</taxon>
        <taxon>Acetobacterales</taxon>
        <taxon>Acetobacteraceae</taxon>
        <taxon>Lichenicola</taxon>
    </lineage>
</organism>
<evidence type="ECO:0000313" key="1">
    <source>
        <dbReference type="EMBL" id="QKE92977.1"/>
    </source>
</evidence>
<dbReference type="Pfam" id="PF12843">
    <property type="entry name" value="QSregVF_b"/>
    <property type="match status" value="1"/>
</dbReference>
<name>A0A6M8HXQ3_9PROT</name>
<dbReference type="InterPro" id="IPR024530">
    <property type="entry name" value="QSregVF_b"/>
</dbReference>
<keyword evidence="2" id="KW-1185">Reference proteome</keyword>
<proteinExistence type="predicted"/>
<dbReference type="KEGG" id="lck:HN018_22475"/>
<accession>A0A6M8HXQ3</accession>
<evidence type="ECO:0000313" key="2">
    <source>
        <dbReference type="Proteomes" id="UP000500767"/>
    </source>
</evidence>